<dbReference type="PRINTS" id="PR00455">
    <property type="entry name" value="HTHTETR"/>
</dbReference>
<dbReference type="InterPro" id="IPR041479">
    <property type="entry name" value="TetR_CgmR_C"/>
</dbReference>
<dbReference type="InterPro" id="IPR009057">
    <property type="entry name" value="Homeodomain-like_sf"/>
</dbReference>
<accession>A0ABT1DQM3</accession>
<dbReference type="Gene3D" id="1.10.357.10">
    <property type="entry name" value="Tetracycline Repressor, domain 2"/>
    <property type="match status" value="1"/>
</dbReference>
<evidence type="ECO:0000256" key="4">
    <source>
        <dbReference type="PROSITE-ProRule" id="PRU00335"/>
    </source>
</evidence>
<comment type="caution">
    <text evidence="6">The sequence shown here is derived from an EMBL/GenBank/DDBJ whole genome shotgun (WGS) entry which is preliminary data.</text>
</comment>
<organism evidence="6 7">
    <name type="scientific">Paractinoplanes aksuensis</name>
    <dbReference type="NCBI Taxonomy" id="2939490"/>
    <lineage>
        <taxon>Bacteria</taxon>
        <taxon>Bacillati</taxon>
        <taxon>Actinomycetota</taxon>
        <taxon>Actinomycetes</taxon>
        <taxon>Micromonosporales</taxon>
        <taxon>Micromonosporaceae</taxon>
        <taxon>Paractinoplanes</taxon>
    </lineage>
</organism>
<proteinExistence type="predicted"/>
<gene>
    <name evidence="6" type="ORF">M1L60_21385</name>
</gene>
<evidence type="ECO:0000256" key="2">
    <source>
        <dbReference type="ARBA" id="ARBA00023125"/>
    </source>
</evidence>
<dbReference type="Pfam" id="PF17937">
    <property type="entry name" value="TetR_C_28"/>
    <property type="match status" value="1"/>
</dbReference>
<dbReference type="PROSITE" id="PS50977">
    <property type="entry name" value="HTH_TETR_2"/>
    <property type="match status" value="1"/>
</dbReference>
<sequence length="184" mass="19584">MRPSKRTVIIEAALRVIGRDGVAGVTYESVAEEAGLTKAGLVYHFATREDLLRGVQEHIAGQWEATMTGLAGAPADQLSDVERLTAYIRTTTQSVTRAELLLLLDTAGDPDLSAPLTGVLHRWAPPSPGSPPPTGRQLNMLLAQLAADGLWLHEALTGTAIPPPTVHYLSEQIAALANRDPEAP</sequence>
<dbReference type="InterPro" id="IPR001647">
    <property type="entry name" value="HTH_TetR"/>
</dbReference>
<keyword evidence="1" id="KW-0805">Transcription regulation</keyword>
<protein>
    <submittedName>
        <fullName evidence="6">TetR family transcriptional regulator</fullName>
    </submittedName>
</protein>
<evidence type="ECO:0000313" key="7">
    <source>
        <dbReference type="Proteomes" id="UP001523369"/>
    </source>
</evidence>
<dbReference type="EMBL" id="JAMYJR010000023">
    <property type="protein sequence ID" value="MCO8273149.1"/>
    <property type="molecule type" value="Genomic_DNA"/>
</dbReference>
<evidence type="ECO:0000313" key="6">
    <source>
        <dbReference type="EMBL" id="MCO8273149.1"/>
    </source>
</evidence>
<reference evidence="6 7" key="1">
    <citation type="submission" date="2022-06" db="EMBL/GenBank/DDBJ databases">
        <title>New Species of the Genus Actinoplanes, ActinopZanes ferrugineus.</title>
        <authorList>
            <person name="Ding P."/>
        </authorList>
    </citation>
    <scope>NUCLEOTIDE SEQUENCE [LARGE SCALE GENOMIC DNA]</scope>
    <source>
        <strain evidence="6 7">TRM88003</strain>
    </source>
</reference>
<feature type="DNA-binding region" description="H-T-H motif" evidence="4">
    <location>
        <begin position="26"/>
        <end position="45"/>
    </location>
</feature>
<dbReference type="SUPFAM" id="SSF46689">
    <property type="entry name" value="Homeodomain-like"/>
    <property type="match status" value="1"/>
</dbReference>
<evidence type="ECO:0000256" key="1">
    <source>
        <dbReference type="ARBA" id="ARBA00023015"/>
    </source>
</evidence>
<keyword evidence="7" id="KW-1185">Reference proteome</keyword>
<dbReference type="Proteomes" id="UP001523369">
    <property type="component" value="Unassembled WGS sequence"/>
</dbReference>
<dbReference type="RefSeq" id="WP_253239229.1">
    <property type="nucleotide sequence ID" value="NZ_JAMYJR010000023.1"/>
</dbReference>
<feature type="domain" description="HTH tetR-type" evidence="5">
    <location>
        <begin position="3"/>
        <end position="63"/>
    </location>
</feature>
<keyword evidence="2 4" id="KW-0238">DNA-binding</keyword>
<dbReference type="Pfam" id="PF00440">
    <property type="entry name" value="TetR_N"/>
    <property type="match status" value="1"/>
</dbReference>
<name>A0ABT1DQM3_9ACTN</name>
<dbReference type="SUPFAM" id="SSF48498">
    <property type="entry name" value="Tetracyclin repressor-like, C-terminal domain"/>
    <property type="match status" value="1"/>
</dbReference>
<dbReference type="PANTHER" id="PTHR30055">
    <property type="entry name" value="HTH-TYPE TRANSCRIPTIONAL REGULATOR RUTR"/>
    <property type="match status" value="1"/>
</dbReference>
<evidence type="ECO:0000256" key="3">
    <source>
        <dbReference type="ARBA" id="ARBA00023163"/>
    </source>
</evidence>
<dbReference type="InterPro" id="IPR036271">
    <property type="entry name" value="Tet_transcr_reg_TetR-rel_C_sf"/>
</dbReference>
<dbReference type="InterPro" id="IPR050109">
    <property type="entry name" value="HTH-type_TetR-like_transc_reg"/>
</dbReference>
<dbReference type="PANTHER" id="PTHR30055:SF234">
    <property type="entry name" value="HTH-TYPE TRANSCRIPTIONAL REGULATOR BETI"/>
    <property type="match status" value="1"/>
</dbReference>
<evidence type="ECO:0000259" key="5">
    <source>
        <dbReference type="PROSITE" id="PS50977"/>
    </source>
</evidence>
<keyword evidence="3" id="KW-0804">Transcription</keyword>